<feature type="transmembrane region" description="Helical" evidence="1">
    <location>
        <begin position="36"/>
        <end position="62"/>
    </location>
</feature>
<keyword evidence="1" id="KW-0812">Transmembrane</keyword>
<keyword evidence="1" id="KW-0472">Membrane</keyword>
<gene>
    <name evidence="2" type="ORF">BaRGS_00000152</name>
</gene>
<dbReference type="AlphaFoldDB" id="A0ABD0MBH5"/>
<organism evidence="2 3">
    <name type="scientific">Batillaria attramentaria</name>
    <dbReference type="NCBI Taxonomy" id="370345"/>
    <lineage>
        <taxon>Eukaryota</taxon>
        <taxon>Metazoa</taxon>
        <taxon>Spiralia</taxon>
        <taxon>Lophotrochozoa</taxon>
        <taxon>Mollusca</taxon>
        <taxon>Gastropoda</taxon>
        <taxon>Caenogastropoda</taxon>
        <taxon>Sorbeoconcha</taxon>
        <taxon>Cerithioidea</taxon>
        <taxon>Batillariidae</taxon>
        <taxon>Batillaria</taxon>
    </lineage>
</organism>
<sequence>MPNVRGCHVVSNCLVMIPQCVRLSYGLRLLSDDTKMFGVVLITRMIGACSLLLPYCAFLMLWSRRLCRCHKVFGRSGSQHTGQIAGVTGEGLRYRHQKLAEQLSPFSRVLPSAVIGQCRMKGREEYQRKS</sequence>
<evidence type="ECO:0000313" key="3">
    <source>
        <dbReference type="Proteomes" id="UP001519460"/>
    </source>
</evidence>
<protein>
    <submittedName>
        <fullName evidence="2">Uncharacterized protein</fullName>
    </submittedName>
</protein>
<name>A0ABD0MBH5_9CAEN</name>
<keyword evidence="3" id="KW-1185">Reference proteome</keyword>
<proteinExistence type="predicted"/>
<comment type="caution">
    <text evidence="2">The sequence shown here is derived from an EMBL/GenBank/DDBJ whole genome shotgun (WGS) entry which is preliminary data.</text>
</comment>
<accession>A0ABD0MBH5</accession>
<reference evidence="2 3" key="1">
    <citation type="journal article" date="2023" name="Sci. Data">
        <title>Genome assembly of the Korean intertidal mud-creeper Batillaria attramentaria.</title>
        <authorList>
            <person name="Patra A.K."/>
            <person name="Ho P.T."/>
            <person name="Jun S."/>
            <person name="Lee S.J."/>
            <person name="Kim Y."/>
            <person name="Won Y.J."/>
        </authorList>
    </citation>
    <scope>NUCLEOTIDE SEQUENCE [LARGE SCALE GENOMIC DNA]</scope>
    <source>
        <strain evidence="2">Wonlab-2016</strain>
    </source>
</reference>
<evidence type="ECO:0000256" key="1">
    <source>
        <dbReference type="SAM" id="Phobius"/>
    </source>
</evidence>
<dbReference type="Proteomes" id="UP001519460">
    <property type="component" value="Unassembled WGS sequence"/>
</dbReference>
<evidence type="ECO:0000313" key="2">
    <source>
        <dbReference type="EMBL" id="KAK7508586.1"/>
    </source>
</evidence>
<keyword evidence="1" id="KW-1133">Transmembrane helix</keyword>
<dbReference type="EMBL" id="JACVVK020000001">
    <property type="protein sequence ID" value="KAK7508586.1"/>
    <property type="molecule type" value="Genomic_DNA"/>
</dbReference>